<dbReference type="EMBL" id="FUFT01000005">
    <property type="protein sequence ID" value="SJL84730.1"/>
    <property type="molecule type" value="Genomic_DNA"/>
</dbReference>
<accession>A0A1R4B740</accession>
<sequence>MTPKLDFELPENGPLTKDVRILGFDHFLSLAEYVRQLPYGRPSDSGDFLSVLNELRGTCSFKHRLLAAVAHECEHMEVELVVGLYAMSEQNTPGVGVVLDRAGFASIPEAHCYLRLGNQRHDFTGVSAGSSSPFDALLSEHVMYPEHLTEEKKSLHQEAIRKWASHNDQSFEDAWALREACIQALASNNTLKQTTQINKTPIL</sequence>
<reference evidence="1 2" key="1">
    <citation type="submission" date="2017-02" db="EMBL/GenBank/DDBJ databases">
        <authorList>
            <person name="Peterson S.W."/>
        </authorList>
    </citation>
    <scope>NUCLEOTIDE SEQUENCE [LARGE SCALE GENOMIC DNA]</scope>
    <source>
        <strain evidence="1 2">CECT 9027</strain>
    </source>
</reference>
<gene>
    <name evidence="1" type="ORF">VPAL9027_02727</name>
</gene>
<protein>
    <submittedName>
        <fullName evidence="1">Uncharacterized protein</fullName>
    </submittedName>
</protein>
<dbReference type="OrthoDB" id="5649947at2"/>
<organism evidence="1 2">
    <name type="scientific">Vibrio palustris</name>
    <dbReference type="NCBI Taxonomy" id="1918946"/>
    <lineage>
        <taxon>Bacteria</taxon>
        <taxon>Pseudomonadati</taxon>
        <taxon>Pseudomonadota</taxon>
        <taxon>Gammaproteobacteria</taxon>
        <taxon>Vibrionales</taxon>
        <taxon>Vibrionaceae</taxon>
        <taxon>Vibrio</taxon>
    </lineage>
</organism>
<dbReference type="RefSeq" id="WP_077315067.1">
    <property type="nucleotide sequence ID" value="NZ_AP024888.1"/>
</dbReference>
<proteinExistence type="predicted"/>
<evidence type="ECO:0000313" key="2">
    <source>
        <dbReference type="Proteomes" id="UP000189475"/>
    </source>
</evidence>
<keyword evidence="2" id="KW-1185">Reference proteome</keyword>
<name>A0A1R4B740_9VIBR</name>
<dbReference type="Proteomes" id="UP000189475">
    <property type="component" value="Unassembled WGS sequence"/>
</dbReference>
<dbReference type="AlphaFoldDB" id="A0A1R4B740"/>
<evidence type="ECO:0000313" key="1">
    <source>
        <dbReference type="EMBL" id="SJL84730.1"/>
    </source>
</evidence>